<organism evidence="6 7">
    <name type="scientific">Eleutherodactylus coqui</name>
    <name type="common">Puerto Rican coqui</name>
    <dbReference type="NCBI Taxonomy" id="57060"/>
    <lineage>
        <taxon>Eukaryota</taxon>
        <taxon>Metazoa</taxon>
        <taxon>Chordata</taxon>
        <taxon>Craniata</taxon>
        <taxon>Vertebrata</taxon>
        <taxon>Euteleostomi</taxon>
        <taxon>Amphibia</taxon>
        <taxon>Batrachia</taxon>
        <taxon>Anura</taxon>
        <taxon>Neobatrachia</taxon>
        <taxon>Hyloidea</taxon>
        <taxon>Eleutherodactylidae</taxon>
        <taxon>Eleutherodactylinae</taxon>
        <taxon>Eleutherodactylus</taxon>
        <taxon>Eleutherodactylus</taxon>
    </lineage>
</organism>
<dbReference type="EC" id="5.2.1.8" evidence="4"/>
<dbReference type="PANTHER" id="PTHR46674:SF1">
    <property type="entry name" value="INACTIVE PEPTIDYL-PROLYL CIS-TRANS ISOMERASE FKBP6"/>
    <property type="match status" value="1"/>
</dbReference>
<gene>
    <name evidence="6" type="ORF">GDO78_008727</name>
</gene>
<dbReference type="InterPro" id="IPR001179">
    <property type="entry name" value="PPIase_FKBP_dom"/>
</dbReference>
<dbReference type="Gene3D" id="1.25.40.10">
    <property type="entry name" value="Tetratricopeptide repeat domain"/>
    <property type="match status" value="1"/>
</dbReference>
<comment type="caution">
    <text evidence="6">The sequence shown here is derived from an EMBL/GenBank/DDBJ whole genome shotgun (WGS) entry which is preliminary data.</text>
</comment>
<dbReference type="AlphaFoldDB" id="A0A8J6KEC2"/>
<dbReference type="EMBL" id="WNTK01000004">
    <property type="protein sequence ID" value="KAG9485794.1"/>
    <property type="molecule type" value="Genomic_DNA"/>
</dbReference>
<evidence type="ECO:0000313" key="6">
    <source>
        <dbReference type="EMBL" id="KAG9485794.1"/>
    </source>
</evidence>
<dbReference type="InterPro" id="IPR011990">
    <property type="entry name" value="TPR-like_helical_dom_sf"/>
</dbReference>
<comment type="catalytic activity">
    <reaction evidence="4">
        <text>[protein]-peptidylproline (omega=180) = [protein]-peptidylproline (omega=0)</text>
        <dbReference type="Rhea" id="RHEA:16237"/>
        <dbReference type="Rhea" id="RHEA-COMP:10747"/>
        <dbReference type="Rhea" id="RHEA-COMP:10748"/>
        <dbReference type="ChEBI" id="CHEBI:83833"/>
        <dbReference type="ChEBI" id="CHEBI:83834"/>
        <dbReference type="EC" id="5.2.1.8"/>
    </reaction>
</comment>
<reference evidence="6" key="1">
    <citation type="thesis" date="2020" institute="ProQuest LLC" country="789 East Eisenhower Parkway, Ann Arbor, MI, USA">
        <title>Comparative Genomics and Chromosome Evolution.</title>
        <authorList>
            <person name="Mudd A.B."/>
        </authorList>
    </citation>
    <scope>NUCLEOTIDE SEQUENCE</scope>
    <source>
        <strain evidence="6">HN-11 Male</strain>
        <tissue evidence="6">Kidney and liver</tissue>
    </source>
</reference>
<evidence type="ECO:0000256" key="1">
    <source>
        <dbReference type="ARBA" id="ARBA00009648"/>
    </source>
</evidence>
<dbReference type="PROSITE" id="PS50059">
    <property type="entry name" value="FKBP_PPIASE"/>
    <property type="match status" value="1"/>
</dbReference>
<keyword evidence="2" id="KW-0677">Repeat</keyword>
<comment type="similarity">
    <text evidence="1">Belongs to the FKBP6 family.</text>
</comment>
<dbReference type="GO" id="GO:0034587">
    <property type="term" value="P:piRNA processing"/>
    <property type="evidence" value="ECO:0007669"/>
    <property type="project" value="TreeGrafter"/>
</dbReference>
<dbReference type="GO" id="GO:0005737">
    <property type="term" value="C:cytoplasm"/>
    <property type="evidence" value="ECO:0007669"/>
    <property type="project" value="TreeGrafter"/>
</dbReference>
<dbReference type="InterPro" id="IPR046357">
    <property type="entry name" value="PPIase_dom_sf"/>
</dbReference>
<dbReference type="InterPro" id="IPR042282">
    <property type="entry name" value="FKBP6/shu"/>
</dbReference>
<keyword evidence="4" id="KW-0413">Isomerase</keyword>
<dbReference type="InterPro" id="IPR019734">
    <property type="entry name" value="TPR_rpt"/>
</dbReference>
<dbReference type="PANTHER" id="PTHR46674">
    <property type="entry name" value="INACTIVE PEPTIDYL-PROLYL CIS-TRANS ISOMERASE FKBP6"/>
    <property type="match status" value="1"/>
</dbReference>
<dbReference type="SUPFAM" id="SSF54534">
    <property type="entry name" value="FKBP-like"/>
    <property type="match status" value="1"/>
</dbReference>
<dbReference type="SUPFAM" id="SSF48452">
    <property type="entry name" value="TPR-like"/>
    <property type="match status" value="1"/>
</dbReference>
<sequence length="304" mass="34796">SVFEKLAQNMQDISGDRGVLKEMIRAGSGEKVPSDATLILKFSGYLEHSDRPFETNWFRRYPRLMKLGEDITLLGMEVSVLTMQRGELSRFLYSPDYAYGTMGCPPLIPPAATVLFEIEVLDYLDTAESDAFCELSLHQQSTFLLEKVLKIAATERQFGNYLFRRDRFYDAKGRYKRASSCLSRQATSEEENAQLNAARLLVNLNMAITYLKLERPSSTLIWGEKALAIDNKNVKALFRCGQACLELREYEKARTFLLRAQKFEPFNLEINSELKRLSSCYKAYMDRQRAMCVRMFAPPSSTAV</sequence>
<evidence type="ECO:0000256" key="2">
    <source>
        <dbReference type="ARBA" id="ARBA00022737"/>
    </source>
</evidence>
<keyword evidence="3" id="KW-0802">TPR repeat</keyword>
<keyword evidence="4" id="KW-0697">Rotamase</keyword>
<name>A0A8J6KEC2_ELECQ</name>
<keyword evidence="7" id="KW-1185">Reference proteome</keyword>
<evidence type="ECO:0000256" key="3">
    <source>
        <dbReference type="ARBA" id="ARBA00022803"/>
    </source>
</evidence>
<proteinExistence type="inferred from homology"/>
<dbReference type="Gene3D" id="3.10.50.40">
    <property type="match status" value="1"/>
</dbReference>
<dbReference type="OrthoDB" id="8116123at2759"/>
<evidence type="ECO:0000259" key="5">
    <source>
        <dbReference type="PROSITE" id="PS50059"/>
    </source>
</evidence>
<accession>A0A8J6KEC2</accession>
<protein>
    <recommendedName>
        <fullName evidence="4">peptidylprolyl isomerase</fullName>
        <ecNumber evidence="4">5.2.1.8</ecNumber>
    </recommendedName>
</protein>
<dbReference type="GO" id="GO:0051879">
    <property type="term" value="F:Hsp90 protein binding"/>
    <property type="evidence" value="ECO:0007669"/>
    <property type="project" value="TreeGrafter"/>
</dbReference>
<dbReference type="Proteomes" id="UP000770717">
    <property type="component" value="Unassembled WGS sequence"/>
</dbReference>
<evidence type="ECO:0000256" key="4">
    <source>
        <dbReference type="PROSITE-ProRule" id="PRU00277"/>
    </source>
</evidence>
<evidence type="ECO:0000313" key="7">
    <source>
        <dbReference type="Proteomes" id="UP000770717"/>
    </source>
</evidence>
<dbReference type="Pfam" id="PF00254">
    <property type="entry name" value="FKBP_C"/>
    <property type="match status" value="1"/>
</dbReference>
<feature type="domain" description="PPIase FKBP-type" evidence="5">
    <location>
        <begin position="35"/>
        <end position="124"/>
    </location>
</feature>
<dbReference type="GO" id="GO:0003755">
    <property type="term" value="F:peptidyl-prolyl cis-trans isomerase activity"/>
    <property type="evidence" value="ECO:0007669"/>
    <property type="project" value="UniProtKB-KW"/>
</dbReference>
<dbReference type="GO" id="GO:0007283">
    <property type="term" value="P:spermatogenesis"/>
    <property type="evidence" value="ECO:0007669"/>
    <property type="project" value="TreeGrafter"/>
</dbReference>
<dbReference type="SMART" id="SM00028">
    <property type="entry name" value="TPR"/>
    <property type="match status" value="2"/>
</dbReference>
<feature type="non-terminal residue" evidence="6">
    <location>
        <position position="304"/>
    </location>
</feature>